<keyword evidence="2" id="KW-1185">Reference proteome</keyword>
<protein>
    <submittedName>
        <fullName evidence="1">Uncharacterized protein</fullName>
    </submittedName>
</protein>
<evidence type="ECO:0000313" key="2">
    <source>
        <dbReference type="Proteomes" id="UP001281147"/>
    </source>
</evidence>
<proteinExistence type="predicted"/>
<organism evidence="1 2">
    <name type="scientific">Vermiconidia calcicola</name>
    <dbReference type="NCBI Taxonomy" id="1690605"/>
    <lineage>
        <taxon>Eukaryota</taxon>
        <taxon>Fungi</taxon>
        <taxon>Dikarya</taxon>
        <taxon>Ascomycota</taxon>
        <taxon>Pezizomycotina</taxon>
        <taxon>Dothideomycetes</taxon>
        <taxon>Dothideomycetidae</taxon>
        <taxon>Mycosphaerellales</taxon>
        <taxon>Extremaceae</taxon>
        <taxon>Vermiconidia</taxon>
    </lineage>
</organism>
<comment type="caution">
    <text evidence="1">The sequence shown here is derived from an EMBL/GenBank/DDBJ whole genome shotgun (WGS) entry which is preliminary data.</text>
</comment>
<gene>
    <name evidence="1" type="ORF">LTR37_013583</name>
</gene>
<evidence type="ECO:0000313" key="1">
    <source>
        <dbReference type="EMBL" id="KAK3704892.1"/>
    </source>
</evidence>
<accession>A0ACC3MXI4</accession>
<dbReference type="Proteomes" id="UP001281147">
    <property type="component" value="Unassembled WGS sequence"/>
</dbReference>
<reference evidence="1" key="1">
    <citation type="submission" date="2023-07" db="EMBL/GenBank/DDBJ databases">
        <title>Black Yeasts Isolated from many extreme environments.</title>
        <authorList>
            <person name="Coleine C."/>
            <person name="Stajich J.E."/>
            <person name="Selbmann L."/>
        </authorList>
    </citation>
    <scope>NUCLEOTIDE SEQUENCE</scope>
    <source>
        <strain evidence="1">CCFEE 5714</strain>
    </source>
</reference>
<dbReference type="EMBL" id="JAUTXU010000134">
    <property type="protein sequence ID" value="KAK3704892.1"/>
    <property type="molecule type" value="Genomic_DNA"/>
</dbReference>
<name>A0ACC3MXI4_9PEZI</name>
<sequence length="243" mass="26722">MDIPSSNLGNLIGSLTGSNKPTIEKAGTAPAVESETKTVDKTVAAPAVTAEVSADSTAVKPAVVEDHHVVEDVAPTVEHDTLTKEHEQKEQTVIDKETHQDHYHTTVQTAKTQEVLPAQHTFEDTATEVREIEHDDGAVKENAAARNSEFHDTTEEGKTVEKKTDLPTAIATENVHHHLHETIQPVIEKEIIQPQVTHKTIHVKEVHHDKAVDEGTTTEAPVSVEELEERIGRVAEHKGEERY</sequence>